<evidence type="ECO:0000313" key="2">
    <source>
        <dbReference type="EMBL" id="SMO61047.1"/>
    </source>
</evidence>
<evidence type="ECO:0000313" key="3">
    <source>
        <dbReference type="Proteomes" id="UP000317315"/>
    </source>
</evidence>
<protein>
    <submittedName>
        <fullName evidence="2">Helix-turn-helix domain-containing protein</fullName>
    </submittedName>
</protein>
<dbReference type="OrthoDB" id="9805928at2"/>
<organism evidence="2 3">
    <name type="scientific">Balnearium lithotrophicum</name>
    <dbReference type="NCBI Taxonomy" id="223788"/>
    <lineage>
        <taxon>Bacteria</taxon>
        <taxon>Pseudomonadati</taxon>
        <taxon>Aquificota</taxon>
        <taxon>Aquificia</taxon>
        <taxon>Desulfurobacteriales</taxon>
        <taxon>Desulfurobacteriaceae</taxon>
        <taxon>Balnearium</taxon>
    </lineage>
</organism>
<name>A0A521CNM1_9BACT</name>
<dbReference type="Pfam" id="PF12728">
    <property type="entry name" value="HTH_17"/>
    <property type="match status" value="1"/>
</dbReference>
<dbReference type="Proteomes" id="UP000317315">
    <property type="component" value="Unassembled WGS sequence"/>
</dbReference>
<evidence type="ECO:0000259" key="1">
    <source>
        <dbReference type="Pfam" id="PF12728"/>
    </source>
</evidence>
<feature type="domain" description="Helix-turn-helix" evidence="1">
    <location>
        <begin position="5"/>
        <end position="52"/>
    </location>
</feature>
<dbReference type="AlphaFoldDB" id="A0A521CNM1"/>
<accession>A0A521CNM1</accession>
<gene>
    <name evidence="2" type="ORF">SAMN06269117_11421</name>
</gene>
<dbReference type="RefSeq" id="WP_142935656.1">
    <property type="nucleotide sequence ID" value="NZ_FXTM01000014.1"/>
</dbReference>
<dbReference type="EMBL" id="FXTM01000014">
    <property type="protein sequence ID" value="SMO61047.1"/>
    <property type="molecule type" value="Genomic_DNA"/>
</dbReference>
<proteinExistence type="predicted"/>
<sequence length="66" mass="7901">MKKRWLTTKEAEKYSNLCFKTLKKRYLEGLISAKKIGNKWLWDRESIDAFLGEDSLKEELLLHEVK</sequence>
<reference evidence="2 3" key="1">
    <citation type="submission" date="2017-05" db="EMBL/GenBank/DDBJ databases">
        <authorList>
            <person name="Varghese N."/>
            <person name="Submissions S."/>
        </authorList>
    </citation>
    <scope>NUCLEOTIDE SEQUENCE [LARGE SCALE GENOMIC DNA]</scope>
    <source>
        <strain evidence="2 3">DSM 16304</strain>
    </source>
</reference>
<dbReference type="InterPro" id="IPR041657">
    <property type="entry name" value="HTH_17"/>
</dbReference>
<keyword evidence="3" id="KW-1185">Reference proteome</keyword>